<proteinExistence type="inferred from homology"/>
<dbReference type="InterPro" id="IPR036812">
    <property type="entry name" value="NAD(P)_OxRdtase_dom_sf"/>
</dbReference>
<dbReference type="SUPFAM" id="SSF51430">
    <property type="entry name" value="NAD(P)-linked oxidoreductase"/>
    <property type="match status" value="1"/>
</dbReference>
<evidence type="ECO:0000313" key="4">
    <source>
        <dbReference type="EMBL" id="CAD7232597.1"/>
    </source>
</evidence>
<accession>A0A7R8ZPS9</accession>
<comment type="similarity">
    <text evidence="3">Belongs to the aldo/keto reductase family. Aldo/keto reductase 2 subfamily.</text>
</comment>
<dbReference type="InterPro" id="IPR023210">
    <property type="entry name" value="NADP_OxRdtase_dom"/>
</dbReference>
<dbReference type="InterPro" id="IPR050523">
    <property type="entry name" value="AKR_Detox_Biosynth"/>
</dbReference>
<protein>
    <submittedName>
        <fullName evidence="4">Uncharacterized protein</fullName>
    </submittedName>
</protein>
<dbReference type="CDD" id="cd19094">
    <property type="entry name" value="AKR_Tas-like"/>
    <property type="match status" value="1"/>
</dbReference>
<dbReference type="FunFam" id="3.20.20.100:FF:000005">
    <property type="entry name" value="NADP(H)-dependent aldo-keto reductase"/>
    <property type="match status" value="1"/>
</dbReference>
<name>A0A7R8ZPS9_9CRUS</name>
<dbReference type="NCBIfam" id="NF007912">
    <property type="entry name" value="PRK10625.1"/>
    <property type="match status" value="1"/>
</dbReference>
<organism evidence="4">
    <name type="scientific">Cyprideis torosa</name>
    <dbReference type="NCBI Taxonomy" id="163714"/>
    <lineage>
        <taxon>Eukaryota</taxon>
        <taxon>Metazoa</taxon>
        <taxon>Ecdysozoa</taxon>
        <taxon>Arthropoda</taxon>
        <taxon>Crustacea</taxon>
        <taxon>Oligostraca</taxon>
        <taxon>Ostracoda</taxon>
        <taxon>Podocopa</taxon>
        <taxon>Podocopida</taxon>
        <taxon>Cytherocopina</taxon>
        <taxon>Cytheroidea</taxon>
        <taxon>Cytherideidae</taxon>
        <taxon>Cyprideis</taxon>
    </lineage>
</organism>
<sequence>MKAMKYKRFPGSEVDVSLICLGTMTWGEQNTEKEAHEQLDYALEQGINFIDTAELYAIPINANTQGSTETYIGNWLINQERDKIFLASKAAGPMPILKHIRDIPNFSPEHLRQAVEGSLKRLKTDYIDLYQLHWPERPTNFFGLLGYKHIKDDPVTDFKQVLETLKALIDEGKIRHIGLSNETPWGLMQYLKYASEFNLPKVASIQNAYNLINRVYEIGLAEMGLRENVGLLAYSPLGGGLLSGKYRNQQKPEKARYTLWPNYFARYSHENTVKATEKYAQLAEAHGLTPTQLALAFINSRDFVTANIIGATTMTQLKENIDSVNIELSDDVLEAIEKIHLEYPNPAP</sequence>
<evidence type="ECO:0000256" key="3">
    <source>
        <dbReference type="ARBA" id="ARBA00038157"/>
    </source>
</evidence>
<evidence type="ECO:0000256" key="1">
    <source>
        <dbReference type="ARBA" id="ARBA00022857"/>
    </source>
</evidence>
<keyword evidence="2" id="KW-0560">Oxidoreductase</keyword>
<gene>
    <name evidence="4" type="ORF">CTOB1V02_LOCUS10430</name>
</gene>
<dbReference type="AlphaFoldDB" id="A0A7R8ZPS9"/>
<evidence type="ECO:0000256" key="2">
    <source>
        <dbReference type="ARBA" id="ARBA00023002"/>
    </source>
</evidence>
<keyword evidence="1" id="KW-0521">NADP</keyword>
<dbReference type="OrthoDB" id="48988at2759"/>
<dbReference type="EMBL" id="OB664848">
    <property type="protein sequence ID" value="CAD7232597.1"/>
    <property type="molecule type" value="Genomic_DNA"/>
</dbReference>
<dbReference type="GO" id="GO:0016491">
    <property type="term" value="F:oxidoreductase activity"/>
    <property type="evidence" value="ECO:0007669"/>
    <property type="project" value="UniProtKB-KW"/>
</dbReference>
<dbReference type="Gene3D" id="3.20.20.100">
    <property type="entry name" value="NADP-dependent oxidoreductase domain"/>
    <property type="match status" value="1"/>
</dbReference>
<dbReference type="PANTHER" id="PTHR43364">
    <property type="entry name" value="NADH-SPECIFIC METHYLGLYOXAL REDUCTASE-RELATED"/>
    <property type="match status" value="1"/>
</dbReference>
<dbReference type="PANTHER" id="PTHR43364:SF4">
    <property type="entry name" value="NAD(P)-LINKED OXIDOREDUCTASE SUPERFAMILY PROTEIN"/>
    <property type="match status" value="1"/>
</dbReference>
<dbReference type="Pfam" id="PF00248">
    <property type="entry name" value="Aldo_ket_red"/>
    <property type="match status" value="1"/>
</dbReference>
<reference evidence="4" key="1">
    <citation type="submission" date="2020-11" db="EMBL/GenBank/DDBJ databases">
        <authorList>
            <person name="Tran Van P."/>
        </authorList>
    </citation>
    <scope>NUCLEOTIDE SEQUENCE</scope>
</reference>